<dbReference type="InterPro" id="IPR051397">
    <property type="entry name" value="Zn-ADH-like_protein"/>
</dbReference>
<dbReference type="InterPro" id="IPR013154">
    <property type="entry name" value="ADH-like_N"/>
</dbReference>
<gene>
    <name evidence="2" type="ORF">B6S08_11365</name>
</gene>
<accession>A0A233RDV1</accession>
<dbReference type="Proteomes" id="UP000242757">
    <property type="component" value="Unassembled WGS sequence"/>
</dbReference>
<evidence type="ECO:0000313" key="2">
    <source>
        <dbReference type="EMBL" id="OXY81565.1"/>
    </source>
</evidence>
<dbReference type="InterPro" id="IPR020843">
    <property type="entry name" value="ER"/>
</dbReference>
<dbReference type="SMART" id="SM00829">
    <property type="entry name" value="PKS_ER"/>
    <property type="match status" value="1"/>
</dbReference>
<reference evidence="2 3" key="1">
    <citation type="submission" date="2017-08" db="EMBL/GenBank/DDBJ databases">
        <title>A Genome Sequence of Oceanimonas doudoroffii ATCC 27123T.</title>
        <authorList>
            <person name="Brennan M.A."/>
            <person name="Maclea K.S."/>
            <person name="Mcclelland W.D."/>
            <person name="Trachtenberg A.M."/>
        </authorList>
    </citation>
    <scope>NUCLEOTIDE SEQUENCE [LARGE SCALE GENOMIC DNA]</scope>
    <source>
        <strain evidence="2 3">ATCC 27123</strain>
    </source>
</reference>
<comment type="caution">
    <text evidence="2">The sequence shown here is derived from an EMBL/GenBank/DDBJ whole genome shotgun (WGS) entry which is preliminary data.</text>
</comment>
<dbReference type="SUPFAM" id="SSF51735">
    <property type="entry name" value="NAD(P)-binding Rossmann-fold domains"/>
    <property type="match status" value="1"/>
</dbReference>
<dbReference type="Gene3D" id="3.40.50.720">
    <property type="entry name" value="NAD(P)-binding Rossmann-like Domain"/>
    <property type="match status" value="1"/>
</dbReference>
<dbReference type="Gene3D" id="3.90.180.10">
    <property type="entry name" value="Medium-chain alcohol dehydrogenases, catalytic domain"/>
    <property type="match status" value="1"/>
</dbReference>
<dbReference type="SUPFAM" id="SSF50129">
    <property type="entry name" value="GroES-like"/>
    <property type="match status" value="1"/>
</dbReference>
<dbReference type="EMBL" id="NBIM01000003">
    <property type="protein sequence ID" value="OXY81565.1"/>
    <property type="molecule type" value="Genomic_DNA"/>
</dbReference>
<dbReference type="RefSeq" id="WP_094200933.1">
    <property type="nucleotide sequence ID" value="NZ_NBIM01000003.1"/>
</dbReference>
<dbReference type="Pfam" id="PF00107">
    <property type="entry name" value="ADH_zinc_N"/>
    <property type="match status" value="1"/>
</dbReference>
<dbReference type="CDD" id="cd08288">
    <property type="entry name" value="MDR_yhdh"/>
    <property type="match status" value="1"/>
</dbReference>
<organism evidence="2 3">
    <name type="scientific">Oceanimonas doudoroffii</name>
    <dbReference type="NCBI Taxonomy" id="84158"/>
    <lineage>
        <taxon>Bacteria</taxon>
        <taxon>Pseudomonadati</taxon>
        <taxon>Pseudomonadota</taxon>
        <taxon>Gammaproteobacteria</taxon>
        <taxon>Aeromonadales</taxon>
        <taxon>Aeromonadaceae</taxon>
        <taxon>Oceanimonas</taxon>
    </lineage>
</organism>
<dbReference type="InterPro" id="IPR013149">
    <property type="entry name" value="ADH-like_C"/>
</dbReference>
<feature type="domain" description="Enoyl reductase (ER)" evidence="1">
    <location>
        <begin position="13"/>
        <end position="322"/>
    </location>
</feature>
<protein>
    <submittedName>
        <fullName evidence="2">Oxidoreductase</fullName>
    </submittedName>
</protein>
<name>A0A233RDV1_9GAMM</name>
<dbReference type="NCBIfam" id="TIGR02823">
    <property type="entry name" value="oxido_YhdH"/>
    <property type="match status" value="1"/>
</dbReference>
<dbReference type="PANTHER" id="PTHR43677">
    <property type="entry name" value="SHORT-CHAIN DEHYDROGENASE/REDUCTASE"/>
    <property type="match status" value="1"/>
</dbReference>
<dbReference type="AlphaFoldDB" id="A0A233RDV1"/>
<keyword evidence="3" id="KW-1185">Reference proteome</keyword>
<dbReference type="PANTHER" id="PTHR43677:SF1">
    <property type="entry name" value="ACRYLYL-COA REDUCTASE ACUI-RELATED"/>
    <property type="match status" value="1"/>
</dbReference>
<proteinExistence type="predicted"/>
<dbReference type="InterPro" id="IPR014188">
    <property type="entry name" value="Acrylyl-CoA_reductase_AcuI"/>
</dbReference>
<evidence type="ECO:0000313" key="3">
    <source>
        <dbReference type="Proteomes" id="UP000242757"/>
    </source>
</evidence>
<dbReference type="OrthoDB" id="9782155at2"/>
<sequence>MFKAILLEESGKQTHASLQRLNEQQLTTGDVKVKVDYSTLNYKDALAITGKGKIVRSWPMVPGIDFAGTVLSSDHPDYRIGDDVLLTGWGVGEQTWGGLAEKASVKGDWLIPLPAEMSAKRAMAIGTAGFTAMLAVMALEQAGVKPGQGPVLVTGATGGVGSIAVRLLAKAGYEVHASTGRPEHSDWLKSLGAHEIIDRIKLDQEPAALESQHWAGAIDAVGGRTLARILSQTRMYGAVAACGLTGGVALHTTVMPFILRGVQLLGINSVHIPKERRIEAWQRLHQSLPMNYENEVRELTLEQTIEAAHDMVAGKPVGRVVIQP</sequence>
<dbReference type="InterPro" id="IPR036291">
    <property type="entry name" value="NAD(P)-bd_dom_sf"/>
</dbReference>
<dbReference type="GO" id="GO:0043957">
    <property type="term" value="F:acryloyl-CoA reductase (NADPH) activity"/>
    <property type="evidence" value="ECO:0007669"/>
    <property type="project" value="TreeGrafter"/>
</dbReference>
<evidence type="ECO:0000259" key="1">
    <source>
        <dbReference type="SMART" id="SM00829"/>
    </source>
</evidence>
<dbReference type="Pfam" id="PF08240">
    <property type="entry name" value="ADH_N"/>
    <property type="match status" value="1"/>
</dbReference>
<dbReference type="InterPro" id="IPR011032">
    <property type="entry name" value="GroES-like_sf"/>
</dbReference>